<dbReference type="Proteomes" id="UP000314987">
    <property type="component" value="Unassembled WGS sequence"/>
</dbReference>
<dbReference type="Pfam" id="PF03647">
    <property type="entry name" value="Tmemb_14"/>
    <property type="match status" value="1"/>
</dbReference>
<dbReference type="GeneTree" id="ENSGT00970000197312"/>
<evidence type="ECO:0000256" key="2">
    <source>
        <dbReference type="ARBA" id="ARBA00007590"/>
    </source>
</evidence>
<dbReference type="InterPro" id="IPR044890">
    <property type="entry name" value="TMEM14_sf"/>
</dbReference>
<dbReference type="InterPro" id="IPR005349">
    <property type="entry name" value="TMEM14"/>
</dbReference>
<evidence type="ECO:0000256" key="5">
    <source>
        <dbReference type="ARBA" id="ARBA00023133"/>
    </source>
</evidence>
<dbReference type="AlphaFoldDB" id="A0A4X2KE07"/>
<evidence type="ECO:0000256" key="1">
    <source>
        <dbReference type="ARBA" id="ARBA00004141"/>
    </source>
</evidence>
<evidence type="ECO:0000256" key="8">
    <source>
        <dbReference type="ARBA" id="ARBA00039421"/>
    </source>
</evidence>
<reference evidence="9" key="3">
    <citation type="submission" date="2025-09" db="UniProtKB">
        <authorList>
            <consortium name="Ensembl"/>
        </authorList>
    </citation>
    <scope>IDENTIFICATION</scope>
</reference>
<protein>
    <recommendedName>
        <fullName evidence="8">Transmembrane protein 14C</fullName>
    </recommendedName>
</protein>
<proteinExistence type="inferred from homology"/>
<dbReference type="PANTHER" id="PTHR12668">
    <property type="entry name" value="TRANSMEMBRANE PROTEIN 14, 15"/>
    <property type="match status" value="1"/>
</dbReference>
<dbReference type="GO" id="GO:0006783">
    <property type="term" value="P:heme biosynthetic process"/>
    <property type="evidence" value="ECO:0007669"/>
    <property type="project" value="UniProtKB-KW"/>
</dbReference>
<dbReference type="PANTHER" id="PTHR12668:SF4">
    <property type="entry name" value="TRANSMEMBRANE PROTEIN 14C-RELATED"/>
    <property type="match status" value="1"/>
</dbReference>
<evidence type="ECO:0000256" key="6">
    <source>
        <dbReference type="ARBA" id="ARBA00023136"/>
    </source>
</evidence>
<comment type="function">
    <text evidence="7">Required for normal heme biosynthesis.</text>
</comment>
<keyword evidence="6" id="KW-0472">Membrane</keyword>
<dbReference type="GO" id="GO:0070453">
    <property type="term" value="P:regulation of heme biosynthetic process"/>
    <property type="evidence" value="ECO:0007669"/>
    <property type="project" value="TreeGrafter"/>
</dbReference>
<reference evidence="9" key="2">
    <citation type="submission" date="2025-08" db="UniProtKB">
        <authorList>
            <consortium name="Ensembl"/>
        </authorList>
    </citation>
    <scope>IDENTIFICATION</scope>
</reference>
<evidence type="ECO:0000256" key="7">
    <source>
        <dbReference type="ARBA" id="ARBA00037428"/>
    </source>
</evidence>
<dbReference type="Gene3D" id="1.10.10.1740">
    <property type="entry name" value="Transmembrane protein 14-like"/>
    <property type="match status" value="1"/>
</dbReference>
<comment type="similarity">
    <text evidence="2">Belongs to the TMEM14 family.</text>
</comment>
<dbReference type="STRING" id="29139.ENSVURP00010010123"/>
<keyword evidence="10" id="KW-1185">Reference proteome</keyword>
<evidence type="ECO:0000256" key="4">
    <source>
        <dbReference type="ARBA" id="ARBA00022989"/>
    </source>
</evidence>
<accession>A0A4X2KE07</accession>
<evidence type="ECO:0000313" key="10">
    <source>
        <dbReference type="Proteomes" id="UP000314987"/>
    </source>
</evidence>
<keyword evidence="4" id="KW-1133">Transmembrane helix</keyword>
<name>A0A4X2KE07_VOMUR</name>
<reference evidence="10" key="1">
    <citation type="submission" date="2018-12" db="EMBL/GenBank/DDBJ databases">
        <authorList>
            <person name="Yazar S."/>
        </authorList>
    </citation>
    <scope>NUCLEOTIDE SEQUENCE [LARGE SCALE GENOMIC DNA]</scope>
</reference>
<dbReference type="GO" id="GO:0031966">
    <property type="term" value="C:mitochondrial membrane"/>
    <property type="evidence" value="ECO:0007669"/>
    <property type="project" value="TreeGrafter"/>
</dbReference>
<organism evidence="9 10">
    <name type="scientific">Vombatus ursinus</name>
    <name type="common">Common wombat</name>
    <dbReference type="NCBI Taxonomy" id="29139"/>
    <lineage>
        <taxon>Eukaryota</taxon>
        <taxon>Metazoa</taxon>
        <taxon>Chordata</taxon>
        <taxon>Craniata</taxon>
        <taxon>Vertebrata</taxon>
        <taxon>Euteleostomi</taxon>
        <taxon>Mammalia</taxon>
        <taxon>Metatheria</taxon>
        <taxon>Diprotodontia</taxon>
        <taxon>Vombatidae</taxon>
        <taxon>Vombatus</taxon>
    </lineage>
</organism>
<keyword evidence="5" id="KW-0350">Heme biosynthesis</keyword>
<evidence type="ECO:0000256" key="3">
    <source>
        <dbReference type="ARBA" id="ARBA00022692"/>
    </source>
</evidence>
<comment type="subcellular location">
    <subcellularLocation>
        <location evidence="1">Membrane</location>
        <topology evidence="1">Multi-pass membrane protein</topology>
    </subcellularLocation>
</comment>
<dbReference type="Ensembl" id="ENSVURT00010011473.1">
    <property type="protein sequence ID" value="ENSVURP00010010123.1"/>
    <property type="gene ID" value="ENSVURG00010007820.1"/>
</dbReference>
<evidence type="ECO:0000313" key="9">
    <source>
        <dbReference type="Ensembl" id="ENSVURP00010010123.1"/>
    </source>
</evidence>
<keyword evidence="3" id="KW-0812">Transmembrane</keyword>
<sequence>PALGFGYATSLVSGGVTGNAKAGSIPCWPPLWWPGRPGNCRISQDPKDISASLATSLTLAGIMGMRFYHFGKFISAGFNANANLLMFGIPGLKIVIKPQQV</sequence>